<accession>A0AA45W2E4</accession>
<comment type="caution">
    <text evidence="9">The sequence shown here is derived from an EMBL/GenBank/DDBJ whole genome shotgun (WGS) entry which is preliminary data.</text>
</comment>
<evidence type="ECO:0000256" key="7">
    <source>
        <dbReference type="ARBA" id="ARBA00032903"/>
    </source>
</evidence>
<comment type="pathway">
    <text evidence="2">Cofactor biosynthesis; tetrahydrofolate biosynthesis; 2-amino-4-hydroxy-6-hydroxymethyl-7,8-dihydropteridine diphosphate from 7,8-dihydroneopterin triphosphate: step 3/4.</text>
</comment>
<evidence type="ECO:0000313" key="9">
    <source>
        <dbReference type="EMBL" id="SIS65661.1"/>
    </source>
</evidence>
<dbReference type="GO" id="GO:0004150">
    <property type="term" value="F:dihydroneopterin aldolase activity"/>
    <property type="evidence" value="ECO:0007669"/>
    <property type="project" value="UniProtKB-EC"/>
</dbReference>
<comment type="similarity">
    <text evidence="3">Belongs to the DHNA family.</text>
</comment>
<dbReference type="Pfam" id="PF02152">
    <property type="entry name" value="FolB"/>
    <property type="match status" value="1"/>
</dbReference>
<dbReference type="PANTHER" id="PTHR42844">
    <property type="entry name" value="DIHYDRONEOPTERIN ALDOLASE 1-RELATED"/>
    <property type="match status" value="1"/>
</dbReference>
<dbReference type="SUPFAM" id="SSF55620">
    <property type="entry name" value="Tetrahydrobiopterin biosynthesis enzymes-like"/>
    <property type="match status" value="1"/>
</dbReference>
<dbReference type="EC" id="4.1.2.25" evidence="4"/>
<comment type="catalytic activity">
    <reaction evidence="1">
        <text>7,8-dihydroneopterin = 6-hydroxymethyl-7,8-dihydropterin + glycolaldehyde</text>
        <dbReference type="Rhea" id="RHEA:10540"/>
        <dbReference type="ChEBI" id="CHEBI:17001"/>
        <dbReference type="ChEBI" id="CHEBI:17071"/>
        <dbReference type="ChEBI" id="CHEBI:44841"/>
        <dbReference type="EC" id="4.1.2.25"/>
    </reaction>
</comment>
<feature type="domain" description="Dihydroneopterin aldolase/epimerase" evidence="8">
    <location>
        <begin position="10"/>
        <end position="118"/>
    </location>
</feature>
<evidence type="ECO:0000256" key="3">
    <source>
        <dbReference type="ARBA" id="ARBA00005708"/>
    </source>
</evidence>
<organism evidence="9 10">
    <name type="scientific">Paracoccus saliphilus</name>
    <dbReference type="NCBI Taxonomy" id="405559"/>
    <lineage>
        <taxon>Bacteria</taxon>
        <taxon>Pseudomonadati</taxon>
        <taxon>Pseudomonadota</taxon>
        <taxon>Alphaproteobacteria</taxon>
        <taxon>Rhodobacterales</taxon>
        <taxon>Paracoccaceae</taxon>
        <taxon>Paracoccus</taxon>
    </lineage>
</organism>
<dbReference type="Gene3D" id="3.30.1130.10">
    <property type="match status" value="1"/>
</dbReference>
<protein>
    <recommendedName>
        <fullName evidence="4">dihydroneopterin aldolase</fullName>
        <ecNumber evidence="4">4.1.2.25</ecNumber>
    </recommendedName>
    <alternativeName>
        <fullName evidence="7">7,8-dihydroneopterin aldolase</fullName>
    </alternativeName>
</protein>
<dbReference type="Proteomes" id="UP000186216">
    <property type="component" value="Unassembled WGS sequence"/>
</dbReference>
<evidence type="ECO:0000259" key="8">
    <source>
        <dbReference type="SMART" id="SM00905"/>
    </source>
</evidence>
<evidence type="ECO:0000313" key="10">
    <source>
        <dbReference type="Proteomes" id="UP000186216"/>
    </source>
</evidence>
<proteinExistence type="inferred from homology"/>
<evidence type="ECO:0000256" key="6">
    <source>
        <dbReference type="ARBA" id="ARBA00023239"/>
    </source>
</evidence>
<dbReference type="AlphaFoldDB" id="A0AA45W2E4"/>
<keyword evidence="5" id="KW-0289">Folate biosynthesis</keyword>
<dbReference type="GO" id="GO:0046656">
    <property type="term" value="P:folic acid biosynthetic process"/>
    <property type="evidence" value="ECO:0007669"/>
    <property type="project" value="UniProtKB-KW"/>
</dbReference>
<dbReference type="PANTHER" id="PTHR42844:SF1">
    <property type="entry name" value="DIHYDRONEOPTERIN ALDOLASE 1-RELATED"/>
    <property type="match status" value="1"/>
</dbReference>
<dbReference type="InterPro" id="IPR006156">
    <property type="entry name" value="Dihydroneopterin_aldolase"/>
</dbReference>
<dbReference type="GO" id="GO:0005737">
    <property type="term" value="C:cytoplasm"/>
    <property type="evidence" value="ECO:0007669"/>
    <property type="project" value="TreeGrafter"/>
</dbReference>
<evidence type="ECO:0000256" key="5">
    <source>
        <dbReference type="ARBA" id="ARBA00022909"/>
    </source>
</evidence>
<evidence type="ECO:0000256" key="1">
    <source>
        <dbReference type="ARBA" id="ARBA00001353"/>
    </source>
</evidence>
<dbReference type="InterPro" id="IPR006157">
    <property type="entry name" value="FolB_dom"/>
</dbReference>
<evidence type="ECO:0000256" key="4">
    <source>
        <dbReference type="ARBA" id="ARBA00013043"/>
    </source>
</evidence>
<keyword evidence="6" id="KW-0456">Lyase</keyword>
<dbReference type="InterPro" id="IPR043133">
    <property type="entry name" value="GTP-CH-I_C/QueF"/>
</dbReference>
<dbReference type="NCBIfam" id="TIGR00526">
    <property type="entry name" value="folB_dom"/>
    <property type="match status" value="1"/>
</dbReference>
<reference evidence="9 10" key="1">
    <citation type="submission" date="2017-01" db="EMBL/GenBank/DDBJ databases">
        <authorList>
            <person name="Varghese N."/>
            <person name="Submissions S."/>
        </authorList>
    </citation>
    <scope>NUCLEOTIDE SEQUENCE [LARGE SCALE GENOMIC DNA]</scope>
    <source>
        <strain evidence="9 10">DSM 18447</strain>
    </source>
</reference>
<evidence type="ECO:0000256" key="2">
    <source>
        <dbReference type="ARBA" id="ARBA00005013"/>
    </source>
</evidence>
<sequence length="268" mass="28582">MAVMEIRDRIHLRDHVVAADIGAFQSERGNPQRLRFNLTVELRDLAASRDDQVDSILSYDVLTQAVAVALADQRYNLVETLAEKIAAEILAHPAALRVEVSVEKLDRGPGALGITISRNLGQVPAEKTDLPATVMFWAAPAAVPDGAVIIVPDRPGLPLPEGGDAQRIALLALDQAAWALAGKLGLEVAQSRTELDDAIRATRPVIWAPARLAVDIDGIGAEPMVLAGWLADRVGAREIEVALPDGTALPDAPHGCRARISRAAKPKN</sequence>
<name>A0AA45W2E4_9RHOB</name>
<gene>
    <name evidence="9" type="ORF">SAMN05421772_102320</name>
</gene>
<dbReference type="EMBL" id="FTOU01000002">
    <property type="protein sequence ID" value="SIS65661.1"/>
    <property type="molecule type" value="Genomic_DNA"/>
</dbReference>
<dbReference type="SMART" id="SM00905">
    <property type="entry name" value="FolB"/>
    <property type="match status" value="1"/>
</dbReference>